<dbReference type="InterPro" id="IPR013249">
    <property type="entry name" value="RNA_pol_sigma70_r4_t2"/>
</dbReference>
<keyword evidence="2" id="KW-0805">Transcription regulation</keyword>
<dbReference type="PANTHER" id="PTHR43133:SF51">
    <property type="entry name" value="RNA POLYMERASE SIGMA FACTOR"/>
    <property type="match status" value="1"/>
</dbReference>
<feature type="domain" description="RNA polymerase sigma-70 region 2" evidence="5">
    <location>
        <begin position="24"/>
        <end position="82"/>
    </location>
</feature>
<dbReference type="Gene3D" id="1.10.1740.10">
    <property type="match status" value="1"/>
</dbReference>
<keyword evidence="3" id="KW-0731">Sigma factor</keyword>
<dbReference type="EMBL" id="SRYR01000002">
    <property type="protein sequence ID" value="TGY42647.1"/>
    <property type="molecule type" value="Genomic_DNA"/>
</dbReference>
<evidence type="ECO:0000259" key="5">
    <source>
        <dbReference type="Pfam" id="PF04542"/>
    </source>
</evidence>
<dbReference type="InterPro" id="IPR007627">
    <property type="entry name" value="RNA_pol_sigma70_r2"/>
</dbReference>
<dbReference type="SUPFAM" id="SSF88946">
    <property type="entry name" value="Sigma2 domain of RNA polymerase sigma factors"/>
    <property type="match status" value="1"/>
</dbReference>
<organism evidence="7 8">
    <name type="scientific">Clostridium sartagoforme</name>
    <dbReference type="NCBI Taxonomy" id="84031"/>
    <lineage>
        <taxon>Bacteria</taxon>
        <taxon>Bacillati</taxon>
        <taxon>Bacillota</taxon>
        <taxon>Clostridia</taxon>
        <taxon>Eubacteriales</taxon>
        <taxon>Clostridiaceae</taxon>
        <taxon>Clostridium</taxon>
    </lineage>
</organism>
<dbReference type="InterPro" id="IPR014284">
    <property type="entry name" value="RNA_pol_sigma-70_dom"/>
</dbReference>
<gene>
    <name evidence="7" type="ORF">E5347_07485</name>
</gene>
<dbReference type="Pfam" id="PF04542">
    <property type="entry name" value="Sigma70_r2"/>
    <property type="match status" value="1"/>
</dbReference>
<evidence type="ECO:0000256" key="2">
    <source>
        <dbReference type="ARBA" id="ARBA00023015"/>
    </source>
</evidence>
<dbReference type="GO" id="GO:0016987">
    <property type="term" value="F:sigma factor activity"/>
    <property type="evidence" value="ECO:0007669"/>
    <property type="project" value="UniProtKB-KW"/>
</dbReference>
<reference evidence="7 8" key="1">
    <citation type="submission" date="2019-04" db="EMBL/GenBank/DDBJ databases">
        <title>Microbes associate with the intestines of laboratory mice.</title>
        <authorList>
            <person name="Navarre W."/>
            <person name="Wong E."/>
            <person name="Huang K."/>
            <person name="Tropini C."/>
            <person name="Ng K."/>
            <person name="Yu B."/>
        </authorList>
    </citation>
    <scope>NUCLEOTIDE SEQUENCE [LARGE SCALE GENOMIC DNA]</scope>
    <source>
        <strain evidence="7 8">NM50_B9-20</strain>
    </source>
</reference>
<feature type="domain" description="RNA polymerase sigma factor 70 region 4 type 2" evidence="6">
    <location>
        <begin position="115"/>
        <end position="162"/>
    </location>
</feature>
<keyword evidence="8" id="KW-1185">Reference proteome</keyword>
<dbReference type="InterPro" id="IPR013325">
    <property type="entry name" value="RNA_pol_sigma_r2"/>
</dbReference>
<evidence type="ECO:0000256" key="4">
    <source>
        <dbReference type="ARBA" id="ARBA00023163"/>
    </source>
</evidence>
<accession>A0A4S2DK88</accession>
<dbReference type="AlphaFoldDB" id="A0A4S2DK88"/>
<comment type="caution">
    <text evidence="7">The sequence shown here is derived from an EMBL/GenBank/DDBJ whole genome shotgun (WGS) entry which is preliminary data.</text>
</comment>
<dbReference type="Proteomes" id="UP000306888">
    <property type="component" value="Unassembled WGS sequence"/>
</dbReference>
<name>A0A4S2DK88_9CLOT</name>
<dbReference type="InterPro" id="IPR013324">
    <property type="entry name" value="RNA_pol_sigma_r3/r4-like"/>
</dbReference>
<dbReference type="OrthoDB" id="9782703at2"/>
<evidence type="ECO:0000256" key="1">
    <source>
        <dbReference type="ARBA" id="ARBA00010641"/>
    </source>
</evidence>
<evidence type="ECO:0000259" key="6">
    <source>
        <dbReference type="Pfam" id="PF08281"/>
    </source>
</evidence>
<evidence type="ECO:0000313" key="8">
    <source>
        <dbReference type="Proteomes" id="UP000306888"/>
    </source>
</evidence>
<dbReference type="GO" id="GO:0006352">
    <property type="term" value="P:DNA-templated transcription initiation"/>
    <property type="evidence" value="ECO:0007669"/>
    <property type="project" value="InterPro"/>
</dbReference>
<dbReference type="RefSeq" id="WP_136006034.1">
    <property type="nucleotide sequence ID" value="NZ_SRYR01000002.1"/>
</dbReference>
<dbReference type="InterPro" id="IPR036388">
    <property type="entry name" value="WH-like_DNA-bd_sf"/>
</dbReference>
<comment type="similarity">
    <text evidence="1">Belongs to the sigma-70 factor family. ECF subfamily.</text>
</comment>
<sequence>MFEADKLDLVYKAKKGNGKAFTKLIEENIKSIYRVAKGILSSEDDIEDAIQNTILKAYSNIKTLRKEELFKTWLIKILINECNKIYNFNKKCISLDKVIEEQYNDKYENLDLKIAVDSLPEELRLVIVLFYFEDLKISEVSEIIGIPEGTVKSRLSRAKTKISESINGKEIM</sequence>
<keyword evidence="4" id="KW-0804">Transcription</keyword>
<evidence type="ECO:0000256" key="3">
    <source>
        <dbReference type="ARBA" id="ARBA00023082"/>
    </source>
</evidence>
<dbReference type="InterPro" id="IPR039425">
    <property type="entry name" value="RNA_pol_sigma-70-like"/>
</dbReference>
<dbReference type="Pfam" id="PF08281">
    <property type="entry name" value="Sigma70_r4_2"/>
    <property type="match status" value="1"/>
</dbReference>
<proteinExistence type="inferred from homology"/>
<evidence type="ECO:0000313" key="7">
    <source>
        <dbReference type="EMBL" id="TGY42647.1"/>
    </source>
</evidence>
<dbReference type="PANTHER" id="PTHR43133">
    <property type="entry name" value="RNA POLYMERASE ECF-TYPE SIGMA FACTO"/>
    <property type="match status" value="1"/>
</dbReference>
<dbReference type="Gene3D" id="1.10.10.10">
    <property type="entry name" value="Winged helix-like DNA-binding domain superfamily/Winged helix DNA-binding domain"/>
    <property type="match status" value="1"/>
</dbReference>
<protein>
    <submittedName>
        <fullName evidence="7">Sigma-70 family RNA polymerase sigma factor</fullName>
    </submittedName>
</protein>
<dbReference type="GO" id="GO:0003677">
    <property type="term" value="F:DNA binding"/>
    <property type="evidence" value="ECO:0007669"/>
    <property type="project" value="InterPro"/>
</dbReference>
<dbReference type="NCBIfam" id="TIGR02937">
    <property type="entry name" value="sigma70-ECF"/>
    <property type="match status" value="1"/>
</dbReference>
<dbReference type="SUPFAM" id="SSF88659">
    <property type="entry name" value="Sigma3 and sigma4 domains of RNA polymerase sigma factors"/>
    <property type="match status" value="1"/>
</dbReference>
<dbReference type="CDD" id="cd06171">
    <property type="entry name" value="Sigma70_r4"/>
    <property type="match status" value="1"/>
</dbReference>